<protein>
    <submittedName>
        <fullName evidence="2">Lytic polysaccharide monooxygenase</fullName>
    </submittedName>
</protein>
<dbReference type="EMBL" id="JANBVO010000013">
    <property type="protein sequence ID" value="KAJ9148386.1"/>
    <property type="molecule type" value="Genomic_DNA"/>
</dbReference>
<organism evidence="2 3">
    <name type="scientific">Pleurostoma richardsiae</name>
    <dbReference type="NCBI Taxonomy" id="41990"/>
    <lineage>
        <taxon>Eukaryota</taxon>
        <taxon>Fungi</taxon>
        <taxon>Dikarya</taxon>
        <taxon>Ascomycota</taxon>
        <taxon>Pezizomycotina</taxon>
        <taxon>Sordariomycetes</taxon>
        <taxon>Sordariomycetidae</taxon>
        <taxon>Calosphaeriales</taxon>
        <taxon>Pleurostomataceae</taxon>
        <taxon>Pleurostoma</taxon>
    </lineage>
</organism>
<dbReference type="PANTHER" id="PTHR36182">
    <property type="entry name" value="PROTEIN, PUTATIVE (AFU_ORTHOLOGUE AFUA_6G10930)-RELATED"/>
    <property type="match status" value="1"/>
</dbReference>
<dbReference type="Gene3D" id="2.70.50.70">
    <property type="match status" value="1"/>
</dbReference>
<evidence type="ECO:0000313" key="2">
    <source>
        <dbReference type="EMBL" id="KAJ9148386.1"/>
    </source>
</evidence>
<accession>A0AA38RHF8</accession>
<reference evidence="2" key="1">
    <citation type="submission" date="2022-07" db="EMBL/GenBank/DDBJ databases">
        <title>Fungi with potential for degradation of polypropylene.</title>
        <authorList>
            <person name="Gostincar C."/>
        </authorList>
    </citation>
    <scope>NUCLEOTIDE SEQUENCE</scope>
    <source>
        <strain evidence="2">EXF-13308</strain>
    </source>
</reference>
<dbReference type="GO" id="GO:0004497">
    <property type="term" value="F:monooxygenase activity"/>
    <property type="evidence" value="ECO:0007669"/>
    <property type="project" value="UniProtKB-KW"/>
</dbReference>
<evidence type="ECO:0000256" key="1">
    <source>
        <dbReference type="SAM" id="MobiDB-lite"/>
    </source>
</evidence>
<dbReference type="AlphaFoldDB" id="A0AA38RHF8"/>
<gene>
    <name evidence="2" type="ORF">NKR23_g5180</name>
</gene>
<dbReference type="PANTHER" id="PTHR36182:SF2">
    <property type="entry name" value="LYTIC POLYSACCHARIDE MONOOXYGENASE"/>
    <property type="match status" value="1"/>
</dbReference>
<name>A0AA38RHF8_9PEZI</name>
<sequence>MFFSKSNLAACGFASFASAHMLMSVPEPFSQPALQNGPLDPSGSNFPCQLQSGGSYSAGTASNSFSLGSSQPLEFVGQAVHGGGSCQVSITYDTAPTKDSVWKVIHSIEGGCPARGQTGNMGSDASAADPDTYNFTIPTDIPTGQVTLAWTWFNKIGNREMYMNCAPVTLTGTSGDKANFEALPDMFTANIGNGCGTVDSKDLLFPNPGDSVEQLNGATTAFAQPTGNCQAASGSSGSGSGASGSSAATAATTVATTAEATSATTSLAGGVFITVPTDGATTTAAASATSEAPATTAAVVTSAAVSSAAAATPSSASSSGSSSSSTSGTTTTEGAQTAGSACTEEGMWNCVGGSQFQQCASGTWSVVQSLAAGTSCTPGETTAMNIVASSGKTKRVAVRFRG</sequence>
<feature type="region of interest" description="Disordered" evidence="1">
    <location>
        <begin position="227"/>
        <end position="246"/>
    </location>
</feature>
<proteinExistence type="predicted"/>
<evidence type="ECO:0000313" key="3">
    <source>
        <dbReference type="Proteomes" id="UP001174694"/>
    </source>
</evidence>
<keyword evidence="3" id="KW-1185">Reference proteome</keyword>
<comment type="caution">
    <text evidence="2">The sequence shown here is derived from an EMBL/GenBank/DDBJ whole genome shotgun (WGS) entry which is preliminary data.</text>
</comment>
<keyword evidence="2" id="KW-0503">Monooxygenase</keyword>
<dbReference type="Proteomes" id="UP001174694">
    <property type="component" value="Unassembled WGS sequence"/>
</dbReference>
<feature type="region of interest" description="Disordered" evidence="1">
    <location>
        <begin position="311"/>
        <end position="339"/>
    </location>
</feature>
<keyword evidence="2" id="KW-0560">Oxidoreductase</keyword>